<dbReference type="EMBL" id="DS268110">
    <property type="protein sequence ID" value="KMM67581.1"/>
    <property type="molecule type" value="Genomic_DNA"/>
</dbReference>
<feature type="compositionally biased region" description="Basic residues" evidence="1">
    <location>
        <begin position="1004"/>
        <end position="1016"/>
    </location>
</feature>
<feature type="region of interest" description="Disordered" evidence="1">
    <location>
        <begin position="328"/>
        <end position="517"/>
    </location>
</feature>
<reference evidence="4" key="3">
    <citation type="journal article" date="2010" name="Genome Res.">
        <title>Population genomic sequencing of Coccidioides fungi reveals recent hybridization and transposon control.</title>
        <authorList>
            <person name="Neafsey D.E."/>
            <person name="Barker B.M."/>
            <person name="Sharpton T.J."/>
            <person name="Stajich J.E."/>
            <person name="Park D.J."/>
            <person name="Whiston E."/>
            <person name="Hung C.-Y."/>
            <person name="McMahan C."/>
            <person name="White J."/>
            <person name="Sykes S."/>
            <person name="Heiman D."/>
            <person name="Young S."/>
            <person name="Zeng Q."/>
            <person name="Abouelleil A."/>
            <person name="Aftuck L."/>
            <person name="Bessette D."/>
            <person name="Brown A."/>
            <person name="FitzGerald M."/>
            <person name="Lui A."/>
            <person name="Macdonald J.P."/>
            <person name="Priest M."/>
            <person name="Orbach M.J."/>
            <person name="Galgiani J.N."/>
            <person name="Kirkland T.N."/>
            <person name="Cole G.T."/>
            <person name="Birren B.W."/>
            <person name="Henn M.R."/>
            <person name="Taylor J.W."/>
            <person name="Rounsley S.D."/>
        </authorList>
    </citation>
    <scope>NUCLEOTIDE SEQUENCE [LARGE SCALE GENOMIC DNA]</scope>
    <source>
        <strain evidence="4">RMSCC 3488</strain>
    </source>
</reference>
<accession>A0A0J6F3U2</accession>
<feature type="compositionally biased region" description="Low complexity" evidence="1">
    <location>
        <begin position="991"/>
        <end position="1002"/>
    </location>
</feature>
<gene>
    <name evidence="3" type="ORF">CPAG_03914</name>
</gene>
<dbReference type="OrthoDB" id="5363079at2759"/>
<feature type="region of interest" description="Disordered" evidence="1">
    <location>
        <begin position="537"/>
        <end position="566"/>
    </location>
</feature>
<protein>
    <recommendedName>
        <fullName evidence="2">Telomeric single stranded DNA binding POT1/Cdc13 domain-containing protein</fullName>
    </recommendedName>
</protein>
<dbReference type="GO" id="GO:0000781">
    <property type="term" value="C:chromosome, telomeric region"/>
    <property type="evidence" value="ECO:0007669"/>
    <property type="project" value="InterPro"/>
</dbReference>
<evidence type="ECO:0000313" key="4">
    <source>
        <dbReference type="Proteomes" id="UP000054567"/>
    </source>
</evidence>
<feature type="domain" description="Telomeric single stranded DNA binding POT1/Cdc13" evidence="2">
    <location>
        <begin position="829"/>
        <end position="962"/>
    </location>
</feature>
<dbReference type="InterPro" id="IPR012340">
    <property type="entry name" value="NA-bd_OB-fold"/>
</dbReference>
<dbReference type="VEuPathDB" id="FungiDB:CPAG_03914"/>
<feature type="compositionally biased region" description="Low complexity" evidence="1">
    <location>
        <begin position="387"/>
        <end position="398"/>
    </location>
</feature>
<dbReference type="Proteomes" id="UP000054567">
    <property type="component" value="Unassembled WGS sequence"/>
</dbReference>
<dbReference type="Pfam" id="PF02765">
    <property type="entry name" value="POT1"/>
    <property type="match status" value="1"/>
</dbReference>
<feature type="compositionally biased region" description="Low complexity" evidence="1">
    <location>
        <begin position="443"/>
        <end position="455"/>
    </location>
</feature>
<dbReference type="GO" id="GO:0000723">
    <property type="term" value="P:telomere maintenance"/>
    <property type="evidence" value="ECO:0007669"/>
    <property type="project" value="InterPro"/>
</dbReference>
<sequence length="1054" mass="114507">MAELPPSSFPSTATPIASLSPTIQDVKEQYVRAVVILLWPFSSSSKQCSLLLSEPDFRLRGLKGQVKAVFHNGAASAVAESKIAIGDIVRLSLDGVKWKSTDNGNSDLTRELGWDLEFDNRVLLEIHRDSKPLGTVDFKYLTNEVAGEVLQGVLAVTPAVRPRSPAASNAIPNVWSSPAFAQSLTSSMIANTAEEDGFILGRGRKRTKFGRLSSEWTYLDSPPSPIEVDAAIWQDGLLEDQSDRGDVSIASSSPNMADELPNLAHPHLETPRQPIESPELPVSADEINGLKEEPEVSHIEQTARMPYILESSPIPTGCLSPSIRRTLESNPEAESPGVPPTLENAGKDEVYNPSDIDVSDDMMTGLQKRTEPTPEITQPPPTALQGIPTSPIISSPSPHETKEPMEGSANSEAESEYSLPATSEEMEDFVENQSRGTEDSEIGAEGSEAEATSESVPEPHGLKPAQAHDWEYSESEVPCEESQSPVSCASAIDEHGLPSSGDSEEYEIQGDSFSRTPYSQEVIILDSDEEEAGAGRLITSQRSDSSQHEIEVEPEESNVSGSLSAGIESETCRRAVISLSDDTEQVAESSSFIGSQGIYRQNLSSFSTRETMGGHGEVPAPPVEREIRPRPESSMVLESHTFPIDPSLLLDGTGHGSIAIEPPLHGNHRPITPSNTQESRISFYELQMPSMHAVHPLPTPEFSQEGPVSRPSLSESLYATETEPTFNSVLEGSFEVSRPPVMHLQEEALPHRSQFDEVGASAPAADSMVSRHEASTEEREVEISSKASTQFHTPEPTLEVSSPVLEIPREREGLPGSHVAGLRTKLSYFCPLSLLVGNFNQSVDTISVVISASPLSRAGRRPRDHFITLHITDSSLAGDVICAQIFCKTKALLPTCTEGDVILLRNCKVQSIDHKMMLNSMDDSSWAVFVQGAAENVQVNGPPVEFDEEERNHVTGLRQWYMDSGGALVAKKGARSREGGSVETSSSIAPSESGSVSSRGRGNIFKKYRRKRKSTPRRITVHELRGGRRYLDVGSPSDKESIHELRDGTVYAHL</sequence>
<dbReference type="SMART" id="SM00976">
    <property type="entry name" value="Telo_bind"/>
    <property type="match status" value="1"/>
</dbReference>
<dbReference type="SUPFAM" id="SSF50249">
    <property type="entry name" value="Nucleic acid-binding proteins"/>
    <property type="match status" value="1"/>
</dbReference>
<reference evidence="3 4" key="1">
    <citation type="submission" date="2007-06" db="EMBL/GenBank/DDBJ databases">
        <title>The Genome Sequence of Coccidioides posadasii RMSCC_3488.</title>
        <authorList>
            <consortium name="Coccidioides Genome Resources Consortium"/>
            <consortium name="The Broad Institute Genome Sequencing Platform"/>
            <person name="Henn M.R."/>
            <person name="Sykes S."/>
            <person name="Young S."/>
            <person name="Jaffe D."/>
            <person name="Berlin A."/>
            <person name="Alvarez P."/>
            <person name="Butler J."/>
            <person name="Gnerre S."/>
            <person name="Grabherr M."/>
            <person name="Mauceli E."/>
            <person name="Brockman W."/>
            <person name="Kodira C."/>
            <person name="Alvarado L."/>
            <person name="Zeng Q."/>
            <person name="Crawford M."/>
            <person name="Antoine C."/>
            <person name="Devon K."/>
            <person name="Galgiani J."/>
            <person name="Orsborn K."/>
            <person name="Lewis M.L."/>
            <person name="Nusbaum C."/>
            <person name="Galagan J."/>
            <person name="Birren B."/>
        </authorList>
    </citation>
    <scope>NUCLEOTIDE SEQUENCE [LARGE SCALE GENOMIC DNA]</scope>
    <source>
        <strain evidence="3 4">RMSCC 3488</strain>
    </source>
</reference>
<name>A0A0J6F3U2_COCPO</name>
<evidence type="ECO:0000256" key="1">
    <source>
        <dbReference type="SAM" id="MobiDB-lite"/>
    </source>
</evidence>
<organism evidence="3 4">
    <name type="scientific">Coccidioides posadasii RMSCC 3488</name>
    <dbReference type="NCBI Taxonomy" id="454284"/>
    <lineage>
        <taxon>Eukaryota</taxon>
        <taxon>Fungi</taxon>
        <taxon>Dikarya</taxon>
        <taxon>Ascomycota</taxon>
        <taxon>Pezizomycotina</taxon>
        <taxon>Eurotiomycetes</taxon>
        <taxon>Eurotiomycetidae</taxon>
        <taxon>Onygenales</taxon>
        <taxon>Onygenaceae</taxon>
        <taxon>Coccidioides</taxon>
    </lineage>
</organism>
<dbReference type="GO" id="GO:0003677">
    <property type="term" value="F:DNA binding"/>
    <property type="evidence" value="ECO:0007669"/>
    <property type="project" value="InterPro"/>
</dbReference>
<dbReference type="Gene3D" id="2.40.50.140">
    <property type="entry name" value="Nucleic acid-binding proteins"/>
    <property type="match status" value="1"/>
</dbReference>
<dbReference type="InterPro" id="IPR011564">
    <property type="entry name" value="Telomer_end-bd_POT1/Cdc13"/>
</dbReference>
<evidence type="ECO:0000313" key="3">
    <source>
        <dbReference type="EMBL" id="KMM67581.1"/>
    </source>
</evidence>
<dbReference type="AlphaFoldDB" id="A0A0J6F3U2"/>
<proteinExistence type="predicted"/>
<reference evidence="4" key="2">
    <citation type="journal article" date="2009" name="Genome Res.">
        <title>Comparative genomic analyses of the human fungal pathogens Coccidioides and their relatives.</title>
        <authorList>
            <person name="Sharpton T.J."/>
            <person name="Stajich J.E."/>
            <person name="Rounsley S.D."/>
            <person name="Gardner M.J."/>
            <person name="Wortman J.R."/>
            <person name="Jordar V.S."/>
            <person name="Maiti R."/>
            <person name="Kodira C.D."/>
            <person name="Neafsey D.E."/>
            <person name="Zeng Q."/>
            <person name="Hung C.-Y."/>
            <person name="McMahan C."/>
            <person name="Muszewska A."/>
            <person name="Grynberg M."/>
            <person name="Mandel M.A."/>
            <person name="Kellner E.M."/>
            <person name="Barker B.M."/>
            <person name="Galgiani J.N."/>
            <person name="Orbach M.J."/>
            <person name="Kirkland T.N."/>
            <person name="Cole G.T."/>
            <person name="Henn M.R."/>
            <person name="Birren B.W."/>
            <person name="Taylor J.W."/>
        </authorList>
    </citation>
    <scope>NUCLEOTIDE SEQUENCE [LARGE SCALE GENOMIC DNA]</scope>
    <source>
        <strain evidence="4">RMSCC 3488</strain>
    </source>
</reference>
<evidence type="ECO:0000259" key="2">
    <source>
        <dbReference type="SMART" id="SM00976"/>
    </source>
</evidence>
<dbReference type="CDD" id="cd04497">
    <property type="entry name" value="hPOT1_OB1_like"/>
    <property type="match status" value="1"/>
</dbReference>
<feature type="region of interest" description="Disordered" evidence="1">
    <location>
        <begin position="972"/>
        <end position="1017"/>
    </location>
</feature>